<evidence type="ECO:0000256" key="3">
    <source>
        <dbReference type="ARBA" id="ARBA00023125"/>
    </source>
</evidence>
<dbReference type="Gene3D" id="1.10.357.10">
    <property type="entry name" value="Tetracycline Repressor, domain 2"/>
    <property type="match status" value="1"/>
</dbReference>
<evidence type="ECO:0000313" key="8">
    <source>
        <dbReference type="Proteomes" id="UP000198614"/>
    </source>
</evidence>
<reference evidence="7 8" key="1">
    <citation type="submission" date="2016-10" db="EMBL/GenBank/DDBJ databases">
        <authorList>
            <person name="de Groot N.N."/>
        </authorList>
    </citation>
    <scope>NUCLEOTIDE SEQUENCE [LARGE SCALE GENOMIC DNA]</scope>
    <source>
        <strain evidence="7 8">CGMCC 4.1859</strain>
    </source>
</reference>
<dbReference type="PRINTS" id="PR00400">
    <property type="entry name" value="TETREPRESSOR"/>
</dbReference>
<dbReference type="InterPro" id="IPR001647">
    <property type="entry name" value="HTH_TetR"/>
</dbReference>
<dbReference type="InterPro" id="IPR009057">
    <property type="entry name" value="Homeodomain-like_sf"/>
</dbReference>
<evidence type="ECO:0000259" key="6">
    <source>
        <dbReference type="PROSITE" id="PS50977"/>
    </source>
</evidence>
<dbReference type="PROSITE" id="PS50977">
    <property type="entry name" value="HTH_TETR_2"/>
    <property type="match status" value="1"/>
</dbReference>
<organism evidence="7 8">
    <name type="scientific">Streptomyces griseoaurantiacus</name>
    <dbReference type="NCBI Taxonomy" id="68213"/>
    <lineage>
        <taxon>Bacteria</taxon>
        <taxon>Bacillati</taxon>
        <taxon>Actinomycetota</taxon>
        <taxon>Actinomycetes</taxon>
        <taxon>Kitasatosporales</taxon>
        <taxon>Streptomycetaceae</taxon>
        <taxon>Streptomyces</taxon>
        <taxon>Streptomyces aurantiacus group</taxon>
    </lineage>
</organism>
<gene>
    <name evidence="7" type="ORF">SAMN05216260_105256</name>
</gene>
<evidence type="ECO:0000313" key="7">
    <source>
        <dbReference type="EMBL" id="SDF02234.1"/>
    </source>
</evidence>
<evidence type="ECO:0000256" key="1">
    <source>
        <dbReference type="ARBA" id="ARBA00022491"/>
    </source>
</evidence>
<keyword evidence="2" id="KW-0805">Transcription regulation</keyword>
<proteinExistence type="predicted"/>
<dbReference type="PRINTS" id="PR00455">
    <property type="entry name" value="HTHTETR"/>
</dbReference>
<dbReference type="Pfam" id="PF00440">
    <property type="entry name" value="TetR_N"/>
    <property type="match status" value="1"/>
</dbReference>
<sequence length="212" mass="23651">MNKGVTRDRIVTAALDLLDEKGMDGVTVRALATRLDVRPSALYWHVRNKRELLDEMGTAVMRRVGSALSELPPGDDWRDDLAAFASVLRAEFLRHRDGARIFSGTRIADPEVVRVKEFWFVRWTASGVGLSDADDAVDLVTAFVVGFVIEEQEHRQSAETDPARYSLAERDAWLGGDAPLVKRAGHLHDHGDQRFERHLGIVLDGLAARLKV</sequence>
<dbReference type="PANTHER" id="PTHR30055">
    <property type="entry name" value="HTH-TYPE TRANSCRIPTIONAL REGULATOR RUTR"/>
    <property type="match status" value="1"/>
</dbReference>
<dbReference type="InterPro" id="IPR050109">
    <property type="entry name" value="HTH-type_TetR-like_transc_reg"/>
</dbReference>
<dbReference type="GO" id="GO:0045892">
    <property type="term" value="P:negative regulation of DNA-templated transcription"/>
    <property type="evidence" value="ECO:0007669"/>
    <property type="project" value="InterPro"/>
</dbReference>
<dbReference type="SUPFAM" id="SSF46689">
    <property type="entry name" value="Homeodomain-like"/>
    <property type="match status" value="1"/>
</dbReference>
<feature type="domain" description="HTH tetR-type" evidence="6">
    <location>
        <begin position="4"/>
        <end position="64"/>
    </location>
</feature>
<dbReference type="InterPro" id="IPR036271">
    <property type="entry name" value="Tet_transcr_reg_TetR-rel_C_sf"/>
</dbReference>
<dbReference type="InterPro" id="IPR004111">
    <property type="entry name" value="Repressor_TetR_C"/>
</dbReference>
<dbReference type="Gene3D" id="1.10.10.60">
    <property type="entry name" value="Homeodomain-like"/>
    <property type="match status" value="1"/>
</dbReference>
<dbReference type="OrthoDB" id="3819648at2"/>
<dbReference type="Proteomes" id="UP000198614">
    <property type="component" value="Unassembled WGS sequence"/>
</dbReference>
<dbReference type="InterPro" id="IPR003012">
    <property type="entry name" value="Tet_transcr_reg_TetR"/>
</dbReference>
<feature type="DNA-binding region" description="H-T-H motif" evidence="5">
    <location>
        <begin position="27"/>
        <end position="46"/>
    </location>
</feature>
<dbReference type="PANTHER" id="PTHR30055:SF151">
    <property type="entry name" value="TRANSCRIPTIONAL REGULATORY PROTEIN"/>
    <property type="match status" value="1"/>
</dbReference>
<name>A0A1G7HPK8_9ACTN</name>
<protein>
    <submittedName>
        <fullName evidence="7">Transcriptional regulator, TetR family</fullName>
    </submittedName>
</protein>
<dbReference type="EMBL" id="FNAX01000005">
    <property type="protein sequence ID" value="SDF02234.1"/>
    <property type="molecule type" value="Genomic_DNA"/>
</dbReference>
<dbReference type="GO" id="GO:0046677">
    <property type="term" value="P:response to antibiotic"/>
    <property type="evidence" value="ECO:0007669"/>
    <property type="project" value="InterPro"/>
</dbReference>
<dbReference type="Pfam" id="PF02909">
    <property type="entry name" value="TetR_C_1"/>
    <property type="match status" value="1"/>
</dbReference>
<keyword evidence="4" id="KW-0804">Transcription</keyword>
<keyword evidence="3 5" id="KW-0238">DNA-binding</keyword>
<evidence type="ECO:0000256" key="5">
    <source>
        <dbReference type="PROSITE-ProRule" id="PRU00335"/>
    </source>
</evidence>
<dbReference type="GO" id="GO:0000976">
    <property type="term" value="F:transcription cis-regulatory region binding"/>
    <property type="evidence" value="ECO:0007669"/>
    <property type="project" value="TreeGrafter"/>
</dbReference>
<dbReference type="AlphaFoldDB" id="A0A1G7HPK8"/>
<dbReference type="SUPFAM" id="SSF48498">
    <property type="entry name" value="Tetracyclin repressor-like, C-terminal domain"/>
    <property type="match status" value="1"/>
</dbReference>
<dbReference type="GO" id="GO:0003700">
    <property type="term" value="F:DNA-binding transcription factor activity"/>
    <property type="evidence" value="ECO:0007669"/>
    <property type="project" value="TreeGrafter"/>
</dbReference>
<evidence type="ECO:0000256" key="2">
    <source>
        <dbReference type="ARBA" id="ARBA00023015"/>
    </source>
</evidence>
<keyword evidence="1" id="KW-0678">Repressor</keyword>
<accession>A0A1G7HPK8</accession>
<evidence type="ECO:0000256" key="4">
    <source>
        <dbReference type="ARBA" id="ARBA00023163"/>
    </source>
</evidence>